<keyword evidence="4" id="KW-0804">Transcription</keyword>
<dbReference type="GO" id="GO:0005634">
    <property type="term" value="C:nucleus"/>
    <property type="evidence" value="ECO:0007669"/>
    <property type="project" value="UniProtKB-SubCell"/>
</dbReference>
<dbReference type="Proteomes" id="UP000736672">
    <property type="component" value="Unassembled WGS sequence"/>
</dbReference>
<feature type="domain" description="Zn(2)-C6 fungal-type" evidence="7">
    <location>
        <begin position="18"/>
        <end position="49"/>
    </location>
</feature>
<comment type="caution">
    <text evidence="8">The sequence shown here is derived from an EMBL/GenBank/DDBJ whole genome shotgun (WGS) entry which is preliminary data.</text>
</comment>
<dbReference type="InterPro" id="IPR001138">
    <property type="entry name" value="Zn2Cys6_DnaBD"/>
</dbReference>
<dbReference type="GO" id="GO:0000981">
    <property type="term" value="F:DNA-binding transcription factor activity, RNA polymerase II-specific"/>
    <property type="evidence" value="ECO:0007669"/>
    <property type="project" value="InterPro"/>
</dbReference>
<keyword evidence="5" id="KW-0539">Nucleus</keyword>
<feature type="region of interest" description="Disordered" evidence="6">
    <location>
        <begin position="43"/>
        <end position="63"/>
    </location>
</feature>
<keyword evidence="9" id="KW-1185">Reference proteome</keyword>
<feature type="compositionally biased region" description="Basic residues" evidence="6">
    <location>
        <begin position="51"/>
        <end position="62"/>
    </location>
</feature>
<dbReference type="SMART" id="SM00906">
    <property type="entry name" value="Fungal_trans"/>
    <property type="match status" value="1"/>
</dbReference>
<dbReference type="Gene3D" id="4.10.240.10">
    <property type="entry name" value="Zn(2)-C6 fungal-type DNA-binding domain"/>
    <property type="match status" value="1"/>
</dbReference>
<evidence type="ECO:0000256" key="2">
    <source>
        <dbReference type="ARBA" id="ARBA00022723"/>
    </source>
</evidence>
<evidence type="ECO:0000256" key="5">
    <source>
        <dbReference type="ARBA" id="ARBA00023242"/>
    </source>
</evidence>
<dbReference type="InterPro" id="IPR036864">
    <property type="entry name" value="Zn2-C6_fun-type_DNA-bd_sf"/>
</dbReference>
<feature type="region of interest" description="Disordered" evidence="6">
    <location>
        <begin position="77"/>
        <end position="138"/>
    </location>
</feature>
<organism evidence="8 9">
    <name type="scientific">Fusarium solani</name>
    <name type="common">Filamentous fungus</name>
    <dbReference type="NCBI Taxonomy" id="169388"/>
    <lineage>
        <taxon>Eukaryota</taxon>
        <taxon>Fungi</taxon>
        <taxon>Dikarya</taxon>
        <taxon>Ascomycota</taxon>
        <taxon>Pezizomycotina</taxon>
        <taxon>Sordariomycetes</taxon>
        <taxon>Hypocreomycetidae</taxon>
        <taxon>Hypocreales</taxon>
        <taxon>Nectriaceae</taxon>
        <taxon>Fusarium</taxon>
        <taxon>Fusarium solani species complex</taxon>
    </lineage>
</organism>
<dbReference type="SMART" id="SM00066">
    <property type="entry name" value="GAL4"/>
    <property type="match status" value="1"/>
</dbReference>
<comment type="subcellular location">
    <subcellularLocation>
        <location evidence="1">Nucleus</location>
    </subcellularLocation>
</comment>
<evidence type="ECO:0000313" key="8">
    <source>
        <dbReference type="EMBL" id="KAH7273465.1"/>
    </source>
</evidence>
<evidence type="ECO:0000256" key="4">
    <source>
        <dbReference type="ARBA" id="ARBA00023163"/>
    </source>
</evidence>
<evidence type="ECO:0000313" key="9">
    <source>
        <dbReference type="Proteomes" id="UP000736672"/>
    </source>
</evidence>
<dbReference type="OrthoDB" id="3037908at2759"/>
<dbReference type="GO" id="GO:0008270">
    <property type="term" value="F:zinc ion binding"/>
    <property type="evidence" value="ECO:0007669"/>
    <property type="project" value="InterPro"/>
</dbReference>
<proteinExistence type="predicted"/>
<name>A0A9P9L2H3_FUSSL</name>
<evidence type="ECO:0000259" key="7">
    <source>
        <dbReference type="PROSITE" id="PS50048"/>
    </source>
</evidence>
<keyword evidence="2" id="KW-0479">Metal-binding</keyword>
<protein>
    <submittedName>
        <fullName evidence="8">Fungal-specific transcription factor domain-containing protein</fullName>
    </submittedName>
</protein>
<accession>A0A9P9L2H3</accession>
<reference evidence="8" key="1">
    <citation type="journal article" date="2021" name="Nat. Commun.">
        <title>Genetic determinants of endophytism in the Arabidopsis root mycobiome.</title>
        <authorList>
            <person name="Mesny F."/>
            <person name="Miyauchi S."/>
            <person name="Thiergart T."/>
            <person name="Pickel B."/>
            <person name="Atanasova L."/>
            <person name="Karlsson M."/>
            <person name="Huettel B."/>
            <person name="Barry K.W."/>
            <person name="Haridas S."/>
            <person name="Chen C."/>
            <person name="Bauer D."/>
            <person name="Andreopoulos W."/>
            <person name="Pangilinan J."/>
            <person name="LaButti K."/>
            <person name="Riley R."/>
            <person name="Lipzen A."/>
            <person name="Clum A."/>
            <person name="Drula E."/>
            <person name="Henrissat B."/>
            <person name="Kohler A."/>
            <person name="Grigoriev I.V."/>
            <person name="Martin F.M."/>
            <person name="Hacquard S."/>
        </authorList>
    </citation>
    <scope>NUCLEOTIDE SEQUENCE</scope>
    <source>
        <strain evidence="8">FSSC 5 MPI-SDFR-AT-0091</strain>
    </source>
</reference>
<dbReference type="PROSITE" id="PS00463">
    <property type="entry name" value="ZN2_CY6_FUNGAL_1"/>
    <property type="match status" value="1"/>
</dbReference>
<dbReference type="PROSITE" id="PS50048">
    <property type="entry name" value="ZN2_CY6_FUNGAL_2"/>
    <property type="match status" value="1"/>
</dbReference>
<dbReference type="InterPro" id="IPR007219">
    <property type="entry name" value="XnlR_reg_dom"/>
</dbReference>
<sequence length="574" mass="63320">MSASGTAHPMTASISRLSCTSCRQKKLKCDRVLPQCGRCARAGEEECSFPTKRKVNKGKRKQVRDLEEKLVQLESRIQTLSAGEATRPEEPDTSSSTGALDGSSGGIVVAEPQDEGQPSSQDVADEEHHDEHSSTDVASTELLEELTALYFDKLHHASPMIHRSRYLSSLRLSPSSQPPACLQQMVMATGASVIPIHAPLANSLYKRGRALAEEDEMRDQQDHPVCVAHVQCWLLIANFEARNANFSRACVSLGRAIRMAQLLNLHQLDRDSNNSPPSIFPTIMQPPEDWCELEERRRTWWVAYVSDRLLFATSGLPALIDDQDVFTLLPASEEAFQNGSPEPTSTLREALRKIDTTPSTYGARVMAASLFYQASKTAPQPNSDNLDDGEYCKQLQGIDHGLSALADMLPANLQLPQNSSCQHAVFVNVLIHTATMCLHKTAAQKAKCLQGPEAELLTHESHNRMFAAAAKVLDVFQHTRDLVMALQNPIQDYTAYIAALVFLQDFSVGRSEQSKCDALFLFGILQTAGEIHAVARMLSVQLGAQLEDCGIDIPQDDEIDLDSLEAYRTRRNRG</sequence>
<dbReference type="Pfam" id="PF04082">
    <property type="entry name" value="Fungal_trans"/>
    <property type="match status" value="1"/>
</dbReference>
<dbReference type="PANTHER" id="PTHR47338:SF10">
    <property type="entry name" value="TRANSCRIPTION FACTOR DOMAIN-CONTAINING PROTEIN-RELATED"/>
    <property type="match status" value="1"/>
</dbReference>
<dbReference type="GO" id="GO:0003677">
    <property type="term" value="F:DNA binding"/>
    <property type="evidence" value="ECO:0007669"/>
    <property type="project" value="InterPro"/>
</dbReference>
<dbReference type="CDD" id="cd00067">
    <property type="entry name" value="GAL4"/>
    <property type="match status" value="1"/>
</dbReference>
<evidence type="ECO:0000256" key="6">
    <source>
        <dbReference type="SAM" id="MobiDB-lite"/>
    </source>
</evidence>
<dbReference type="InterPro" id="IPR050815">
    <property type="entry name" value="TF_fung"/>
</dbReference>
<dbReference type="GO" id="GO:0006351">
    <property type="term" value="P:DNA-templated transcription"/>
    <property type="evidence" value="ECO:0007669"/>
    <property type="project" value="InterPro"/>
</dbReference>
<dbReference type="PANTHER" id="PTHR47338">
    <property type="entry name" value="ZN(II)2CYS6 TRANSCRIPTION FACTOR (EUROFUNG)-RELATED"/>
    <property type="match status" value="1"/>
</dbReference>
<dbReference type="CDD" id="cd12148">
    <property type="entry name" value="fungal_TF_MHR"/>
    <property type="match status" value="1"/>
</dbReference>
<keyword evidence="3" id="KW-0805">Transcription regulation</keyword>
<dbReference type="SUPFAM" id="SSF57701">
    <property type="entry name" value="Zn2/Cys6 DNA-binding domain"/>
    <property type="match status" value="1"/>
</dbReference>
<dbReference type="AlphaFoldDB" id="A0A9P9L2H3"/>
<evidence type="ECO:0000256" key="1">
    <source>
        <dbReference type="ARBA" id="ARBA00004123"/>
    </source>
</evidence>
<evidence type="ECO:0000256" key="3">
    <source>
        <dbReference type="ARBA" id="ARBA00023015"/>
    </source>
</evidence>
<dbReference type="Pfam" id="PF00172">
    <property type="entry name" value="Zn_clus"/>
    <property type="match status" value="1"/>
</dbReference>
<gene>
    <name evidence="8" type="ORF">B0J15DRAFT_477196</name>
</gene>
<dbReference type="EMBL" id="JAGTJS010000002">
    <property type="protein sequence ID" value="KAH7273465.1"/>
    <property type="molecule type" value="Genomic_DNA"/>
</dbReference>